<feature type="binding site" evidence="8">
    <location>
        <position position="65"/>
    </location>
    <ligand>
        <name>Zn(2+)</name>
        <dbReference type="ChEBI" id="CHEBI:29105"/>
        <label>1</label>
    </ligand>
</feature>
<gene>
    <name evidence="8" type="primary">nfo</name>
    <name evidence="10" type="ORF">JD108_13710</name>
    <name evidence="11" type="ORF">KDJ56_13655</name>
</gene>
<dbReference type="Proteomes" id="UP000595847">
    <property type="component" value="Chromosome"/>
</dbReference>
<comment type="function">
    <text evidence="8">Endonuclease IV plays a role in DNA repair. It cleaves phosphodiester bonds at apurinic or apyrimidinic (AP) sites, generating a 3'-hydroxyl group and a 5'-terminal sugar phosphate.</text>
</comment>
<evidence type="ECO:0000313" key="11">
    <source>
        <dbReference type="EMBL" id="QUO40068.1"/>
    </source>
</evidence>
<dbReference type="EMBL" id="CP066308">
    <property type="protein sequence ID" value="QQE72990.1"/>
    <property type="molecule type" value="Genomic_DNA"/>
</dbReference>
<name>A0A7T5JMH5_9BACL</name>
<dbReference type="RefSeq" id="WP_198826622.1">
    <property type="nucleotide sequence ID" value="NZ_CP066308.1"/>
</dbReference>
<dbReference type="PROSITE" id="PS51432">
    <property type="entry name" value="AP_NUCLEASE_F2_4"/>
    <property type="match status" value="1"/>
</dbReference>
<evidence type="ECO:0000256" key="6">
    <source>
        <dbReference type="ARBA" id="ARBA00022833"/>
    </source>
</evidence>
<keyword evidence="7 8" id="KW-0234">DNA repair</keyword>
<evidence type="ECO:0000256" key="7">
    <source>
        <dbReference type="ARBA" id="ARBA00023204"/>
    </source>
</evidence>
<dbReference type="Proteomes" id="UP000677234">
    <property type="component" value="Chromosome"/>
</dbReference>
<dbReference type="SUPFAM" id="SSF51658">
    <property type="entry name" value="Xylose isomerase-like"/>
    <property type="match status" value="1"/>
</dbReference>
<dbReference type="KEGG" id="bcop:JD108_13710"/>
<keyword evidence="4 8" id="KW-0227">DNA damage</keyword>
<proteinExistence type="inferred from homology"/>
<dbReference type="InterPro" id="IPR001719">
    <property type="entry name" value="AP_endonuc_2"/>
</dbReference>
<accession>A0A7T5JMH5</accession>
<dbReference type="HAMAP" id="MF_00152">
    <property type="entry name" value="Nfo"/>
    <property type="match status" value="1"/>
</dbReference>
<dbReference type="SMART" id="SM00518">
    <property type="entry name" value="AP2Ec"/>
    <property type="match status" value="1"/>
</dbReference>
<keyword evidence="5 8" id="KW-0378">Hydrolase</keyword>
<comment type="catalytic activity">
    <reaction evidence="8">
        <text>Endonucleolytic cleavage to 5'-phosphooligonucleotide end-products.</text>
        <dbReference type="EC" id="3.1.21.2"/>
    </reaction>
</comment>
<reference evidence="10 12" key="1">
    <citation type="submission" date="2020-12" db="EMBL/GenBank/DDBJ databases">
        <title>strain FJAT-54423T represents a novel species of the genus Brevibacillus.</title>
        <authorList>
            <person name="Tang R."/>
        </authorList>
    </citation>
    <scope>NUCLEOTIDE SEQUENCE [LARGE SCALE GENOMIC DNA]</scope>
    <source>
        <strain evidence="10 12">FJAT-54423</strain>
    </source>
</reference>
<dbReference type="InterPro" id="IPR018246">
    <property type="entry name" value="AP_endonuc_F2_Zn_BS"/>
</dbReference>
<keyword evidence="6 8" id="KW-0862">Zinc</keyword>
<dbReference type="GO" id="GO:0003906">
    <property type="term" value="F:DNA-(apurinic or apyrimidinic site) endonuclease activity"/>
    <property type="evidence" value="ECO:0007669"/>
    <property type="project" value="TreeGrafter"/>
</dbReference>
<feature type="binding site" evidence="8">
    <location>
        <position position="141"/>
    </location>
    <ligand>
        <name>Zn(2+)</name>
        <dbReference type="ChEBI" id="CHEBI:29105"/>
        <label>2</label>
    </ligand>
</feature>
<keyword evidence="8" id="KW-0255">Endonuclease</keyword>
<evidence type="ECO:0000313" key="12">
    <source>
        <dbReference type="Proteomes" id="UP000595847"/>
    </source>
</evidence>
<feature type="binding site" evidence="8">
    <location>
        <position position="255"/>
    </location>
    <ligand>
        <name>Zn(2+)</name>
        <dbReference type="ChEBI" id="CHEBI:29105"/>
        <label>2</label>
    </ligand>
</feature>
<feature type="binding site" evidence="8">
    <location>
        <position position="175"/>
    </location>
    <ligand>
        <name>Zn(2+)</name>
        <dbReference type="ChEBI" id="CHEBI:29105"/>
        <label>2</label>
    </ligand>
</feature>
<protein>
    <recommendedName>
        <fullName evidence="8">Probable endonuclease 4</fullName>
        <ecNumber evidence="8">3.1.21.2</ecNumber>
    </recommendedName>
    <alternativeName>
        <fullName evidence="8">Endodeoxyribonuclease IV</fullName>
    </alternativeName>
    <alternativeName>
        <fullName evidence="8">Endonuclease IV</fullName>
    </alternativeName>
</protein>
<dbReference type="GO" id="GO:0008833">
    <property type="term" value="F:deoxyribonuclease IV (phage-T4-induced) activity"/>
    <property type="evidence" value="ECO:0007669"/>
    <property type="project" value="UniProtKB-UniRule"/>
</dbReference>
<feature type="binding site" evidence="8">
    <location>
        <position position="178"/>
    </location>
    <ligand>
        <name>Zn(2+)</name>
        <dbReference type="ChEBI" id="CHEBI:29105"/>
        <label>3</label>
    </ligand>
</feature>
<dbReference type="InterPro" id="IPR013022">
    <property type="entry name" value="Xyl_isomerase-like_TIM-brl"/>
</dbReference>
<feature type="binding site" evidence="8">
    <location>
        <position position="210"/>
    </location>
    <ligand>
        <name>Zn(2+)</name>
        <dbReference type="ChEBI" id="CHEBI:29105"/>
        <label>2</label>
    </ligand>
</feature>
<feature type="binding site" evidence="8">
    <location>
        <position position="225"/>
    </location>
    <ligand>
        <name>Zn(2+)</name>
        <dbReference type="ChEBI" id="CHEBI:29105"/>
        <label>3</label>
    </ligand>
</feature>
<evidence type="ECO:0000256" key="2">
    <source>
        <dbReference type="ARBA" id="ARBA00022722"/>
    </source>
</evidence>
<evidence type="ECO:0000256" key="3">
    <source>
        <dbReference type="ARBA" id="ARBA00022723"/>
    </source>
</evidence>
<dbReference type="PROSITE" id="PS00730">
    <property type="entry name" value="AP_NUCLEASE_F2_2"/>
    <property type="match status" value="1"/>
</dbReference>
<comment type="cofactor">
    <cofactor evidence="8">
        <name>Zn(2+)</name>
        <dbReference type="ChEBI" id="CHEBI:29105"/>
    </cofactor>
    <text evidence="8">Binds 3 Zn(2+) ions.</text>
</comment>
<dbReference type="NCBIfam" id="TIGR00587">
    <property type="entry name" value="nfo"/>
    <property type="match status" value="1"/>
</dbReference>
<evidence type="ECO:0000256" key="4">
    <source>
        <dbReference type="ARBA" id="ARBA00022763"/>
    </source>
</evidence>
<feature type="binding site" evidence="8">
    <location>
        <position position="223"/>
    </location>
    <ligand>
        <name>Zn(2+)</name>
        <dbReference type="ChEBI" id="CHEBI:29105"/>
        <label>3</label>
    </ligand>
</feature>
<comment type="similarity">
    <text evidence="1 8">Belongs to the AP endonuclease 2 family.</text>
</comment>
<feature type="domain" description="Xylose isomerase-like TIM barrel" evidence="9">
    <location>
        <begin position="19"/>
        <end position="273"/>
    </location>
</feature>
<evidence type="ECO:0000256" key="8">
    <source>
        <dbReference type="HAMAP-Rule" id="MF_00152"/>
    </source>
</evidence>
<reference evidence="11" key="2">
    <citation type="submission" date="2021-04" db="EMBL/GenBank/DDBJ databases">
        <title>Brevibacillus composti FJAT-54423, complete genome.</title>
        <authorList>
            <person name="Tang R."/>
        </authorList>
    </citation>
    <scope>NUCLEOTIDE SEQUENCE</scope>
    <source>
        <strain evidence="11">FJAT-54424</strain>
    </source>
</reference>
<dbReference type="EMBL" id="CP073708">
    <property type="protein sequence ID" value="QUO40068.1"/>
    <property type="molecule type" value="Genomic_DNA"/>
</dbReference>
<dbReference type="GO" id="GO:0008081">
    <property type="term" value="F:phosphoric diester hydrolase activity"/>
    <property type="evidence" value="ECO:0007669"/>
    <property type="project" value="TreeGrafter"/>
</dbReference>
<dbReference type="Gene3D" id="3.20.20.150">
    <property type="entry name" value="Divalent-metal-dependent TIM barrel enzymes"/>
    <property type="match status" value="1"/>
</dbReference>
<dbReference type="GO" id="GO:0003677">
    <property type="term" value="F:DNA binding"/>
    <property type="evidence" value="ECO:0007669"/>
    <property type="project" value="InterPro"/>
</dbReference>
<dbReference type="Pfam" id="PF01261">
    <property type="entry name" value="AP_endonuc_2"/>
    <property type="match status" value="1"/>
</dbReference>
<feature type="binding site" evidence="8">
    <location>
        <position position="141"/>
    </location>
    <ligand>
        <name>Zn(2+)</name>
        <dbReference type="ChEBI" id="CHEBI:29105"/>
        <label>1</label>
    </ligand>
</feature>
<keyword evidence="3 8" id="KW-0479">Metal-binding</keyword>
<dbReference type="CDD" id="cd00019">
    <property type="entry name" value="AP2Ec"/>
    <property type="match status" value="1"/>
</dbReference>
<evidence type="ECO:0000313" key="10">
    <source>
        <dbReference type="EMBL" id="QQE72990.1"/>
    </source>
</evidence>
<keyword evidence="2 8" id="KW-0540">Nuclease</keyword>
<dbReference type="GO" id="GO:0006284">
    <property type="term" value="P:base-excision repair"/>
    <property type="evidence" value="ECO:0007669"/>
    <property type="project" value="TreeGrafter"/>
</dbReference>
<evidence type="ECO:0000256" key="1">
    <source>
        <dbReference type="ARBA" id="ARBA00005340"/>
    </source>
</evidence>
<dbReference type="AlphaFoldDB" id="A0A7T5JMH5"/>
<dbReference type="PANTHER" id="PTHR21445">
    <property type="entry name" value="ENDONUCLEASE IV ENDODEOXYRIBONUCLEASE IV"/>
    <property type="match status" value="1"/>
</dbReference>
<dbReference type="InterPro" id="IPR036237">
    <property type="entry name" value="Xyl_isomerase-like_sf"/>
</dbReference>
<feature type="binding site" evidence="8">
    <location>
        <position position="105"/>
    </location>
    <ligand>
        <name>Zn(2+)</name>
        <dbReference type="ChEBI" id="CHEBI:29105"/>
        <label>1</label>
    </ligand>
</feature>
<sequence length="286" mass="31437">MRIGCHISIRNGYLGAARTAYAIGANAFQYFPKNPRSMGIKDFDKKDAEACRRFSRDHGLRSIAHTAYPINLCAAEAELYELTVRHLRNDLEIAEACGSLGVVVHFGHFKGPDPLEGYKRIIQMLNELLADWSGQAKILLENNAGVGGRMGTTIEELLQVRSLLAAPEKVGFCLDTCHAFASGLWRGDNWDEVAERMRSSGYLALLGAVHLNDSVYPCCSCRDRHAPIGRGEIGAEAIARFLQTPELADLPIILETPAPADGGHQQEIALVRQLAQTEDTRLPVEK</sequence>
<keyword evidence="13" id="KW-1185">Reference proteome</keyword>
<evidence type="ECO:0000259" key="9">
    <source>
        <dbReference type="Pfam" id="PF01261"/>
    </source>
</evidence>
<dbReference type="EC" id="3.1.21.2" evidence="8"/>
<organism evidence="10 12">
    <name type="scientific">Brevibacillus composti</name>
    <dbReference type="NCBI Taxonomy" id="2796470"/>
    <lineage>
        <taxon>Bacteria</taxon>
        <taxon>Bacillati</taxon>
        <taxon>Bacillota</taxon>
        <taxon>Bacilli</taxon>
        <taxon>Bacillales</taxon>
        <taxon>Paenibacillaceae</taxon>
        <taxon>Brevibacillus</taxon>
    </lineage>
</organism>
<dbReference type="GO" id="GO:0008270">
    <property type="term" value="F:zinc ion binding"/>
    <property type="evidence" value="ECO:0007669"/>
    <property type="project" value="UniProtKB-UniRule"/>
</dbReference>
<dbReference type="PANTHER" id="PTHR21445:SF0">
    <property type="entry name" value="APURINIC-APYRIMIDINIC ENDONUCLEASE"/>
    <property type="match status" value="1"/>
</dbReference>
<evidence type="ECO:0000313" key="13">
    <source>
        <dbReference type="Proteomes" id="UP000677234"/>
    </source>
</evidence>
<evidence type="ECO:0000256" key="5">
    <source>
        <dbReference type="ARBA" id="ARBA00022801"/>
    </source>
</evidence>